<proteinExistence type="predicted"/>
<comment type="caution">
    <text evidence="2">The sequence shown here is derived from an EMBL/GenBank/DDBJ whole genome shotgun (WGS) entry which is preliminary data.</text>
</comment>
<evidence type="ECO:0000256" key="1">
    <source>
        <dbReference type="SAM" id="MobiDB-lite"/>
    </source>
</evidence>
<keyword evidence="3" id="KW-1185">Reference proteome</keyword>
<sequence length="483" mass="52536">MEGIANDSLVSRPEAKPEVDVVAHAISSSSTEDKGPVSLSFPSILRNPGLTSRYAHLVQATGPPSDSKKVWRRNDNEGKRWIRRRENAHFTDNPHIAIPSKHDLELSLPTLQATFPIPLPPYLPRSTPLPATVPSTSDAKASNAGQFSLSLRGMRKALRRAGPRTQALVRGVEDELTRWLSGVEIVLNPPSPESSEYQFPGRAIVVVVGGQECIREIERSPQQLVWWIENDTWARYIVHCCARYHNIVSFSKDTPTHRLTHILRPNATRPDPSTGVALATPPTTDIDFTSALSSSYDSDHPSSLLSDVQSIDGGSDVLSESDFGSDVEPVQYHRRASPLSDIASDVEADVEETVSAIGGGGVGTGGGSGDVGDGGDSDLEQATEALSLVNDDGTPRPPRRTAAYNTRATIWDPRPHARSGSSPSRSPARRKPRRPIGRVAAVAKKRLNNEKDKRRASTTIFSNEFILIVYQTGKYVICGNERG</sequence>
<evidence type="ECO:0000313" key="3">
    <source>
        <dbReference type="Proteomes" id="UP001203297"/>
    </source>
</evidence>
<feature type="region of interest" description="Disordered" evidence="1">
    <location>
        <begin position="356"/>
        <end position="437"/>
    </location>
</feature>
<feature type="compositionally biased region" description="Gly residues" evidence="1">
    <location>
        <begin position="357"/>
        <end position="372"/>
    </location>
</feature>
<accession>A0AAD4M169</accession>
<dbReference type="AlphaFoldDB" id="A0AAD4M169"/>
<evidence type="ECO:0000313" key="2">
    <source>
        <dbReference type="EMBL" id="KAI0295837.1"/>
    </source>
</evidence>
<feature type="region of interest" description="Disordered" evidence="1">
    <location>
        <begin position="299"/>
        <end position="329"/>
    </location>
</feature>
<feature type="compositionally biased region" description="Basic residues" evidence="1">
    <location>
        <begin position="427"/>
        <end position="436"/>
    </location>
</feature>
<dbReference type="EMBL" id="WTXG01000054">
    <property type="protein sequence ID" value="KAI0295837.1"/>
    <property type="molecule type" value="Genomic_DNA"/>
</dbReference>
<dbReference type="Proteomes" id="UP001203297">
    <property type="component" value="Unassembled WGS sequence"/>
</dbReference>
<name>A0AAD4M169_9AGAM</name>
<reference evidence="2" key="1">
    <citation type="journal article" date="2022" name="New Phytol.">
        <title>Evolutionary transition to the ectomycorrhizal habit in the genomes of a hyperdiverse lineage of mushroom-forming fungi.</title>
        <authorList>
            <person name="Looney B."/>
            <person name="Miyauchi S."/>
            <person name="Morin E."/>
            <person name="Drula E."/>
            <person name="Courty P.E."/>
            <person name="Kohler A."/>
            <person name="Kuo A."/>
            <person name="LaButti K."/>
            <person name="Pangilinan J."/>
            <person name="Lipzen A."/>
            <person name="Riley R."/>
            <person name="Andreopoulos W."/>
            <person name="He G."/>
            <person name="Johnson J."/>
            <person name="Nolan M."/>
            <person name="Tritt A."/>
            <person name="Barry K.W."/>
            <person name="Grigoriev I.V."/>
            <person name="Nagy L.G."/>
            <person name="Hibbett D."/>
            <person name="Henrissat B."/>
            <person name="Matheny P.B."/>
            <person name="Labbe J."/>
            <person name="Martin F.M."/>
        </authorList>
    </citation>
    <scope>NUCLEOTIDE SEQUENCE</scope>
    <source>
        <strain evidence="2">BPL690</strain>
    </source>
</reference>
<organism evidence="2 3">
    <name type="scientific">Multifurca ochricompacta</name>
    <dbReference type="NCBI Taxonomy" id="376703"/>
    <lineage>
        <taxon>Eukaryota</taxon>
        <taxon>Fungi</taxon>
        <taxon>Dikarya</taxon>
        <taxon>Basidiomycota</taxon>
        <taxon>Agaricomycotina</taxon>
        <taxon>Agaricomycetes</taxon>
        <taxon>Russulales</taxon>
        <taxon>Russulaceae</taxon>
        <taxon>Multifurca</taxon>
    </lineage>
</organism>
<protein>
    <submittedName>
        <fullName evidence="2">Uncharacterized protein</fullName>
    </submittedName>
</protein>
<gene>
    <name evidence="2" type="ORF">B0F90DRAFT_1811406</name>
</gene>